<proteinExistence type="predicted"/>
<evidence type="ECO:0000313" key="3">
    <source>
        <dbReference type="Proteomes" id="UP001162483"/>
    </source>
</evidence>
<protein>
    <submittedName>
        <fullName evidence="2">Uncharacterized protein</fullName>
    </submittedName>
</protein>
<evidence type="ECO:0000256" key="1">
    <source>
        <dbReference type="SAM" id="Phobius"/>
    </source>
</evidence>
<name>A0ABN9D1P9_9NEOB</name>
<evidence type="ECO:0000313" key="2">
    <source>
        <dbReference type="EMBL" id="CAI9566425.1"/>
    </source>
</evidence>
<keyword evidence="3" id="KW-1185">Reference proteome</keyword>
<keyword evidence="1" id="KW-0472">Membrane</keyword>
<comment type="caution">
    <text evidence="2">The sequence shown here is derived from an EMBL/GenBank/DDBJ whole genome shotgun (WGS) entry which is preliminary data.</text>
</comment>
<sequence>MSAVAVQILPTLQYMEESINVDLGLPLSSNKIGATYSNGKEEESRFDPDLNFGNGNKPLLLMTTALFTILFKLLLTLTIIKDAGSRILRSSSAALSLNFLLHISS</sequence>
<dbReference type="EMBL" id="CATNWA010014036">
    <property type="protein sequence ID" value="CAI9566425.1"/>
    <property type="molecule type" value="Genomic_DNA"/>
</dbReference>
<accession>A0ABN9D1P9</accession>
<organism evidence="2 3">
    <name type="scientific">Staurois parvus</name>
    <dbReference type="NCBI Taxonomy" id="386267"/>
    <lineage>
        <taxon>Eukaryota</taxon>
        <taxon>Metazoa</taxon>
        <taxon>Chordata</taxon>
        <taxon>Craniata</taxon>
        <taxon>Vertebrata</taxon>
        <taxon>Euteleostomi</taxon>
        <taxon>Amphibia</taxon>
        <taxon>Batrachia</taxon>
        <taxon>Anura</taxon>
        <taxon>Neobatrachia</taxon>
        <taxon>Ranoidea</taxon>
        <taxon>Ranidae</taxon>
        <taxon>Staurois</taxon>
    </lineage>
</organism>
<reference evidence="2" key="1">
    <citation type="submission" date="2023-05" db="EMBL/GenBank/DDBJ databases">
        <authorList>
            <person name="Stuckert A."/>
        </authorList>
    </citation>
    <scope>NUCLEOTIDE SEQUENCE</scope>
</reference>
<keyword evidence="1" id="KW-1133">Transmembrane helix</keyword>
<keyword evidence="1" id="KW-0812">Transmembrane</keyword>
<dbReference type="Proteomes" id="UP001162483">
    <property type="component" value="Unassembled WGS sequence"/>
</dbReference>
<gene>
    <name evidence="2" type="ORF">SPARVUS_LOCUS6369987</name>
</gene>
<feature type="transmembrane region" description="Helical" evidence="1">
    <location>
        <begin position="59"/>
        <end position="80"/>
    </location>
</feature>